<feature type="compositionally biased region" description="Polar residues" evidence="8">
    <location>
        <begin position="779"/>
        <end position="789"/>
    </location>
</feature>
<evidence type="ECO:0000256" key="6">
    <source>
        <dbReference type="ARBA" id="ARBA00022840"/>
    </source>
</evidence>
<keyword evidence="5" id="KW-0347">Helicase</keyword>
<dbReference type="PANTHER" id="PTHR18934:SF118">
    <property type="entry name" value="ATP-DEPENDENT RNA HELICASE DHX33"/>
    <property type="match status" value="1"/>
</dbReference>
<dbReference type="SUPFAM" id="SSF52540">
    <property type="entry name" value="P-loop containing nucleoside triphosphate hydrolases"/>
    <property type="match status" value="1"/>
</dbReference>
<name>A0A0R3W904_TAEAS</name>
<dbReference type="Proteomes" id="UP000282613">
    <property type="component" value="Unassembled WGS sequence"/>
</dbReference>
<dbReference type="WBParaSite" id="TASK_0000688901-mRNA-1">
    <property type="protein sequence ID" value="TASK_0000688901-mRNA-1"/>
    <property type="gene ID" value="TASK_0000688901"/>
</dbReference>
<evidence type="ECO:0000313" key="11">
    <source>
        <dbReference type="EMBL" id="VDK37499.1"/>
    </source>
</evidence>
<dbReference type="Gene3D" id="3.40.50.300">
    <property type="entry name" value="P-loop containing nucleotide triphosphate hydrolases"/>
    <property type="match status" value="2"/>
</dbReference>
<dbReference type="InterPro" id="IPR001650">
    <property type="entry name" value="Helicase_C-like"/>
</dbReference>
<dbReference type="EC" id="3.6.4.13" evidence="2"/>
<dbReference type="SMART" id="SM00847">
    <property type="entry name" value="HA2"/>
    <property type="match status" value="1"/>
</dbReference>
<dbReference type="PROSITE" id="PS51194">
    <property type="entry name" value="HELICASE_CTER"/>
    <property type="match status" value="1"/>
</dbReference>
<sequence>MANSMSESLLEERKQLPIWSHREELVEIVKRYPNCVIVSSTGSGKTTQLPQFLFEAGLANSDMIAITQPRRIAAISVAQRVAEELGRGAVGVGPVGYCVRFEDASVAGLTRLRYMTDGMLLREACLDPTLSRYSIVIVDEAHERTLNTEVLLGVLLTASQRRANSPKPLKIIVMSATINPKSFVDFLGPSRTRVVYMQGRRFPIKILTADQPSTDYVSDAASTCIQMHSEPTCPPDRGFLIFLTGEEEITRCVSLIRRLYKALLESKKSSSDATTSNASSLPPRLSVFPLFAALPQAQQLKALTFSEPVGVDVNRFPNSTLCLSFQGTRKVIVSTNIAETSITIPGIRYVIDCGKAKTLEWDSTTGLQRLRVTWVSKSQAWQRAGRAGRNASGVCLRLYTDAEYDQQMALHPSSQLASAPLSGVLLNLLVMGVKNVQSFPWLEPPTQQSIDSGLQLLQRLGAISIVPQPAKSSLVCNGVASTNTIPRPIKLTKLGRLMTAFPLDPRLARALCSAARFNCLIEAIIAVSMLYVAPVFYVPQESREEFNEIATRFRHLDGDLASLVLVYRAYTKAAETPNSTDGGASVATSASTRFAARNRWCRENFLNHARMRTAVKVRAQLRDLVKSSGLGRLHSCGADDFSPLTKAFFEVAFRDQVATLSSSRTDTTADNKSEGFPYYKRLGDTTPSSPLLCIHPESGIYSLAVVSRFPPPAVLFLEAVDFSSEPFSDTHQRVMMRHVCTVPSSWLGNEEVEMAGTEKVDVEQSRLPASAQELDGSAGPSSVLSLSDDANQRKRLKRRMRNRRKRKARAKRRKLNGVNREEDLC</sequence>
<dbReference type="Pfam" id="PF00271">
    <property type="entry name" value="Helicase_C"/>
    <property type="match status" value="1"/>
</dbReference>
<dbReference type="PANTHER" id="PTHR18934">
    <property type="entry name" value="ATP-DEPENDENT RNA HELICASE"/>
    <property type="match status" value="1"/>
</dbReference>
<comment type="catalytic activity">
    <reaction evidence="7">
        <text>ATP + H2O = ADP + phosphate + H(+)</text>
        <dbReference type="Rhea" id="RHEA:13065"/>
        <dbReference type="ChEBI" id="CHEBI:15377"/>
        <dbReference type="ChEBI" id="CHEBI:15378"/>
        <dbReference type="ChEBI" id="CHEBI:30616"/>
        <dbReference type="ChEBI" id="CHEBI:43474"/>
        <dbReference type="ChEBI" id="CHEBI:456216"/>
        <dbReference type="EC" id="3.6.4.13"/>
    </reaction>
</comment>
<keyword evidence="12" id="KW-1185">Reference proteome</keyword>
<dbReference type="PROSITE" id="PS00690">
    <property type="entry name" value="DEAH_ATP_HELICASE"/>
    <property type="match status" value="1"/>
</dbReference>
<evidence type="ECO:0000256" key="7">
    <source>
        <dbReference type="ARBA" id="ARBA00047984"/>
    </source>
</evidence>
<dbReference type="InterPro" id="IPR007502">
    <property type="entry name" value="Helicase-assoc_dom"/>
</dbReference>
<dbReference type="InterPro" id="IPR014001">
    <property type="entry name" value="Helicase_ATP-bd"/>
</dbReference>
<dbReference type="OrthoDB" id="10253254at2759"/>
<dbReference type="AlphaFoldDB" id="A0A0R3W904"/>
<dbReference type="InterPro" id="IPR027417">
    <property type="entry name" value="P-loop_NTPase"/>
</dbReference>
<evidence type="ECO:0000259" key="9">
    <source>
        <dbReference type="PROSITE" id="PS51192"/>
    </source>
</evidence>
<feature type="domain" description="Helicase C-terminal" evidence="10">
    <location>
        <begin position="244"/>
        <end position="432"/>
    </location>
</feature>
<dbReference type="SMART" id="SM00487">
    <property type="entry name" value="DEXDc"/>
    <property type="match status" value="1"/>
</dbReference>
<dbReference type="GO" id="GO:0005730">
    <property type="term" value="C:nucleolus"/>
    <property type="evidence" value="ECO:0007669"/>
    <property type="project" value="TreeGrafter"/>
</dbReference>
<organism evidence="13">
    <name type="scientific">Taenia asiatica</name>
    <name type="common">Asian tapeworm</name>
    <dbReference type="NCBI Taxonomy" id="60517"/>
    <lineage>
        <taxon>Eukaryota</taxon>
        <taxon>Metazoa</taxon>
        <taxon>Spiralia</taxon>
        <taxon>Lophotrochozoa</taxon>
        <taxon>Platyhelminthes</taxon>
        <taxon>Cestoda</taxon>
        <taxon>Eucestoda</taxon>
        <taxon>Cyclophyllidea</taxon>
        <taxon>Taeniidae</taxon>
        <taxon>Taenia</taxon>
    </lineage>
</organism>
<feature type="domain" description="Helicase ATP-binding" evidence="9">
    <location>
        <begin position="26"/>
        <end position="196"/>
    </location>
</feature>
<keyword evidence="6" id="KW-0067">ATP-binding</keyword>
<dbReference type="EMBL" id="UYRS01018547">
    <property type="protein sequence ID" value="VDK37499.1"/>
    <property type="molecule type" value="Genomic_DNA"/>
</dbReference>
<evidence type="ECO:0000256" key="3">
    <source>
        <dbReference type="ARBA" id="ARBA00022741"/>
    </source>
</evidence>
<dbReference type="GO" id="GO:0003724">
    <property type="term" value="F:RNA helicase activity"/>
    <property type="evidence" value="ECO:0007669"/>
    <property type="project" value="UniProtKB-EC"/>
</dbReference>
<gene>
    <name evidence="11" type="ORF">TASK_LOCUS6890</name>
</gene>
<dbReference type="FunFam" id="3.40.50.300:FF:000578">
    <property type="entry name" value="probable ATP-dependent RNA helicase DHX35"/>
    <property type="match status" value="1"/>
</dbReference>
<evidence type="ECO:0000256" key="1">
    <source>
        <dbReference type="ARBA" id="ARBA00008792"/>
    </source>
</evidence>
<dbReference type="STRING" id="60517.A0A0R3W904"/>
<evidence type="ECO:0000256" key="5">
    <source>
        <dbReference type="ARBA" id="ARBA00022806"/>
    </source>
</evidence>
<dbReference type="GO" id="GO:0003725">
    <property type="term" value="F:double-stranded RNA binding"/>
    <property type="evidence" value="ECO:0007669"/>
    <property type="project" value="TreeGrafter"/>
</dbReference>
<dbReference type="PROSITE" id="PS51192">
    <property type="entry name" value="HELICASE_ATP_BIND_1"/>
    <property type="match status" value="1"/>
</dbReference>
<dbReference type="Pfam" id="PF21010">
    <property type="entry name" value="HA2_C"/>
    <property type="match status" value="1"/>
</dbReference>
<protein>
    <recommendedName>
        <fullName evidence="2">RNA helicase</fullName>
        <ecNumber evidence="2">3.6.4.13</ecNumber>
    </recommendedName>
</protein>
<dbReference type="Gene3D" id="1.20.120.1080">
    <property type="match status" value="1"/>
</dbReference>
<feature type="region of interest" description="Disordered" evidence="8">
    <location>
        <begin position="771"/>
        <end position="825"/>
    </location>
</feature>
<dbReference type="GO" id="GO:0045943">
    <property type="term" value="P:positive regulation of transcription by RNA polymerase I"/>
    <property type="evidence" value="ECO:0007669"/>
    <property type="project" value="TreeGrafter"/>
</dbReference>
<evidence type="ECO:0000259" key="10">
    <source>
        <dbReference type="PROSITE" id="PS51194"/>
    </source>
</evidence>
<dbReference type="CDD" id="cd18791">
    <property type="entry name" value="SF2_C_RHA"/>
    <property type="match status" value="1"/>
</dbReference>
<dbReference type="SMART" id="SM00490">
    <property type="entry name" value="HELICc"/>
    <property type="match status" value="1"/>
</dbReference>
<evidence type="ECO:0000313" key="13">
    <source>
        <dbReference type="WBParaSite" id="TASK_0000688901-mRNA-1"/>
    </source>
</evidence>
<keyword evidence="4" id="KW-0378">Hydrolase</keyword>
<keyword evidence="3" id="KW-0547">Nucleotide-binding</keyword>
<reference evidence="11 12" key="2">
    <citation type="submission" date="2018-11" db="EMBL/GenBank/DDBJ databases">
        <authorList>
            <consortium name="Pathogen Informatics"/>
        </authorList>
    </citation>
    <scope>NUCLEOTIDE SEQUENCE [LARGE SCALE GENOMIC DNA]</scope>
</reference>
<comment type="similarity">
    <text evidence="1">Belongs to the DEAD box helicase family. DEAH subfamily.</text>
</comment>
<dbReference type="InterPro" id="IPR011545">
    <property type="entry name" value="DEAD/DEAH_box_helicase_dom"/>
</dbReference>
<dbReference type="InterPro" id="IPR002464">
    <property type="entry name" value="DNA/RNA_helicase_DEAH_CS"/>
</dbReference>
<evidence type="ECO:0000256" key="4">
    <source>
        <dbReference type="ARBA" id="ARBA00022801"/>
    </source>
</evidence>
<evidence type="ECO:0000313" key="12">
    <source>
        <dbReference type="Proteomes" id="UP000282613"/>
    </source>
</evidence>
<proteinExistence type="inferred from homology"/>
<evidence type="ECO:0000256" key="2">
    <source>
        <dbReference type="ARBA" id="ARBA00012552"/>
    </source>
</evidence>
<evidence type="ECO:0000256" key="8">
    <source>
        <dbReference type="SAM" id="MobiDB-lite"/>
    </source>
</evidence>
<feature type="compositionally biased region" description="Basic residues" evidence="8">
    <location>
        <begin position="793"/>
        <end position="815"/>
    </location>
</feature>
<dbReference type="GO" id="GO:0016787">
    <property type="term" value="F:hydrolase activity"/>
    <property type="evidence" value="ECO:0007669"/>
    <property type="project" value="UniProtKB-KW"/>
</dbReference>
<accession>A0A0R3W904</accession>
<dbReference type="Pfam" id="PF00270">
    <property type="entry name" value="DEAD"/>
    <property type="match status" value="1"/>
</dbReference>
<reference evidence="13" key="1">
    <citation type="submission" date="2017-02" db="UniProtKB">
        <authorList>
            <consortium name="WormBaseParasite"/>
        </authorList>
    </citation>
    <scope>IDENTIFICATION</scope>
</reference>
<dbReference type="GO" id="GO:0005524">
    <property type="term" value="F:ATP binding"/>
    <property type="evidence" value="ECO:0007669"/>
    <property type="project" value="UniProtKB-KW"/>
</dbReference>